<comment type="caution">
    <text evidence="7">The sequence shown here is derived from an EMBL/GenBank/DDBJ whole genome shotgun (WGS) entry which is preliminary data.</text>
</comment>
<keyword evidence="2" id="KW-0863">Zinc-finger</keyword>
<dbReference type="PROSITE" id="PS51292">
    <property type="entry name" value="ZF_RING_CH"/>
    <property type="match status" value="1"/>
</dbReference>
<feature type="compositionally biased region" description="Polar residues" evidence="4">
    <location>
        <begin position="19"/>
        <end position="48"/>
    </location>
</feature>
<feature type="transmembrane region" description="Helical" evidence="5">
    <location>
        <begin position="310"/>
        <end position="333"/>
    </location>
</feature>
<name>A0A397TN51_9GLOM</name>
<keyword evidence="5" id="KW-0812">Transmembrane</keyword>
<feature type="domain" description="RING-CH-type" evidence="6">
    <location>
        <begin position="154"/>
        <end position="236"/>
    </location>
</feature>
<evidence type="ECO:0000256" key="1">
    <source>
        <dbReference type="ARBA" id="ARBA00022723"/>
    </source>
</evidence>
<feature type="region of interest" description="Disordered" evidence="4">
    <location>
        <begin position="128"/>
        <end position="148"/>
    </location>
</feature>
<feature type="compositionally biased region" description="Low complexity" evidence="4">
    <location>
        <begin position="1"/>
        <end position="18"/>
    </location>
</feature>
<dbReference type="InterPro" id="IPR013083">
    <property type="entry name" value="Znf_RING/FYVE/PHD"/>
</dbReference>
<dbReference type="GO" id="GO:0008270">
    <property type="term" value="F:zinc ion binding"/>
    <property type="evidence" value="ECO:0007669"/>
    <property type="project" value="UniProtKB-KW"/>
</dbReference>
<keyword evidence="8" id="KW-1185">Reference proteome</keyword>
<dbReference type="InterPro" id="IPR011016">
    <property type="entry name" value="Znf_RING-CH"/>
</dbReference>
<sequence>MDISSSSRKSDSNSQNESDNTTNSNISPILESTSNQNEVITDNISGPSDRTMKESSESFNMELPQPAITKSSNSTSLVQILDEIPPPPYPTDSNIQILTPSHLRDHTTLTLTSPPEYNKIITTQPQLQAMPHPSHHRSISDVSSSLTNDDTTLISNQESKICKICHEPEEFQPPQDEEAVISYSNSYDKGKLISPCKCKGSLQYVHIDCLNQWRHSNVREEASYRCEVCKYEYKFYRPRIAKIFSSGFTLHFLSLSLLFSIIYLVSYIVKLVYMHKHYDDPNNPNDPNTPPPQLPGEGINWKYISFLNLYLIHFVIGTSIVSFLGLMFFAFAISCYGFRHTRLNYCYCGGFNSPCSSYGSCIGLDASGDCGGLVILLFLFIIILIFMMGFVGAIIAAYLFIQKITSFFLEEIHDRILEVNKN</sequence>
<feature type="transmembrane region" description="Helical" evidence="5">
    <location>
        <begin position="243"/>
        <end position="269"/>
    </location>
</feature>
<keyword evidence="5" id="KW-1133">Transmembrane helix</keyword>
<evidence type="ECO:0000259" key="6">
    <source>
        <dbReference type="PROSITE" id="PS51292"/>
    </source>
</evidence>
<dbReference type="EMBL" id="QKYT01000004">
    <property type="protein sequence ID" value="RIA99398.1"/>
    <property type="molecule type" value="Genomic_DNA"/>
</dbReference>
<dbReference type="OrthoDB" id="264354at2759"/>
<dbReference type="PANTHER" id="PTHR46347:SF1">
    <property type="entry name" value="RING_FYVE_PHD ZINC FINGER SUPERFAMILY PROTEIN"/>
    <property type="match status" value="1"/>
</dbReference>
<reference evidence="7 8" key="1">
    <citation type="submission" date="2018-06" db="EMBL/GenBank/DDBJ databases">
        <title>Comparative genomics reveals the genomic features of Rhizophagus irregularis, R. cerebriforme, R. diaphanum and Gigaspora rosea, and their symbiotic lifestyle signature.</title>
        <authorList>
            <person name="Morin E."/>
            <person name="San Clemente H."/>
            <person name="Chen E.C.H."/>
            <person name="De La Providencia I."/>
            <person name="Hainaut M."/>
            <person name="Kuo A."/>
            <person name="Kohler A."/>
            <person name="Murat C."/>
            <person name="Tang N."/>
            <person name="Roy S."/>
            <person name="Loubradou J."/>
            <person name="Henrissat B."/>
            <person name="Grigoriev I.V."/>
            <person name="Corradi N."/>
            <person name="Roux C."/>
            <person name="Martin F.M."/>
        </authorList>
    </citation>
    <scope>NUCLEOTIDE SEQUENCE [LARGE SCALE GENOMIC DNA]</scope>
    <source>
        <strain evidence="7 8">DAOM 227022</strain>
    </source>
</reference>
<dbReference type="Proteomes" id="UP000265703">
    <property type="component" value="Unassembled WGS sequence"/>
</dbReference>
<feature type="transmembrane region" description="Helical" evidence="5">
    <location>
        <begin position="373"/>
        <end position="401"/>
    </location>
</feature>
<proteinExistence type="predicted"/>
<dbReference type="AlphaFoldDB" id="A0A397TN51"/>
<evidence type="ECO:0000313" key="7">
    <source>
        <dbReference type="EMBL" id="RIA99398.1"/>
    </source>
</evidence>
<dbReference type="STRING" id="658196.A0A397TN51"/>
<protein>
    <recommendedName>
        <fullName evidence="6">RING-CH-type domain-containing protein</fullName>
    </recommendedName>
</protein>
<evidence type="ECO:0000256" key="5">
    <source>
        <dbReference type="SAM" id="Phobius"/>
    </source>
</evidence>
<evidence type="ECO:0000256" key="4">
    <source>
        <dbReference type="SAM" id="MobiDB-lite"/>
    </source>
</evidence>
<dbReference type="PANTHER" id="PTHR46347">
    <property type="entry name" value="RING/FYVE/PHD ZINC FINGER SUPERFAMILY PROTEIN"/>
    <property type="match status" value="1"/>
</dbReference>
<evidence type="ECO:0000256" key="3">
    <source>
        <dbReference type="ARBA" id="ARBA00022833"/>
    </source>
</evidence>
<dbReference type="Pfam" id="PF12906">
    <property type="entry name" value="RINGv"/>
    <property type="match status" value="1"/>
</dbReference>
<gene>
    <name evidence="7" type="ORF">C1645_747237</name>
</gene>
<evidence type="ECO:0000256" key="2">
    <source>
        <dbReference type="ARBA" id="ARBA00022771"/>
    </source>
</evidence>
<dbReference type="SMART" id="SM00744">
    <property type="entry name" value="RINGv"/>
    <property type="match status" value="1"/>
</dbReference>
<dbReference type="Gene3D" id="3.30.40.10">
    <property type="entry name" value="Zinc/RING finger domain, C3HC4 (zinc finger)"/>
    <property type="match status" value="1"/>
</dbReference>
<keyword evidence="5" id="KW-0472">Membrane</keyword>
<accession>A0A397TN51</accession>
<organism evidence="7 8">
    <name type="scientific">Glomus cerebriforme</name>
    <dbReference type="NCBI Taxonomy" id="658196"/>
    <lineage>
        <taxon>Eukaryota</taxon>
        <taxon>Fungi</taxon>
        <taxon>Fungi incertae sedis</taxon>
        <taxon>Mucoromycota</taxon>
        <taxon>Glomeromycotina</taxon>
        <taxon>Glomeromycetes</taxon>
        <taxon>Glomerales</taxon>
        <taxon>Glomeraceae</taxon>
        <taxon>Glomus</taxon>
    </lineage>
</organism>
<dbReference type="CDD" id="cd16495">
    <property type="entry name" value="RING_CH-C4HC3_MARCH"/>
    <property type="match status" value="1"/>
</dbReference>
<keyword evidence="3" id="KW-0862">Zinc</keyword>
<feature type="region of interest" description="Disordered" evidence="4">
    <location>
        <begin position="1"/>
        <end position="59"/>
    </location>
</feature>
<dbReference type="SUPFAM" id="SSF57850">
    <property type="entry name" value="RING/U-box"/>
    <property type="match status" value="1"/>
</dbReference>
<keyword evidence="1" id="KW-0479">Metal-binding</keyword>
<evidence type="ECO:0000313" key="8">
    <source>
        <dbReference type="Proteomes" id="UP000265703"/>
    </source>
</evidence>